<reference evidence="1" key="2">
    <citation type="submission" date="2022-01" db="EMBL/GenBank/DDBJ databases">
        <title>Collection of gut derived symbiotic bacterial strains cultured from healthy donors.</title>
        <authorList>
            <person name="Lin H."/>
            <person name="Kohout C."/>
            <person name="Waligurski E."/>
            <person name="Pamer E.G."/>
        </authorList>
    </citation>
    <scope>NUCLEOTIDE SEQUENCE</scope>
    <source>
        <strain evidence="1">DFI.1.149</strain>
    </source>
</reference>
<evidence type="ECO:0000313" key="3">
    <source>
        <dbReference type="EMBL" id="RGV17691.1"/>
    </source>
</evidence>
<accession>A0A413IC77</accession>
<dbReference type="EMBL" id="JAKNDN010000009">
    <property type="protein sequence ID" value="MCG4959421.1"/>
    <property type="molecule type" value="Genomic_DNA"/>
</dbReference>
<dbReference type="AlphaFoldDB" id="A0A413IC77"/>
<proteinExistence type="predicted"/>
<comment type="caution">
    <text evidence="4">The sequence shown here is derived from an EMBL/GenBank/DDBJ whole genome shotgun (WGS) entry which is preliminary data.</text>
</comment>
<gene>
    <name evidence="3" type="ORF">DWW24_20865</name>
    <name evidence="4" type="ORF">DXA53_08545</name>
    <name evidence="1" type="ORF">L0P03_06060</name>
    <name evidence="2" type="ORF">PN645_18340</name>
</gene>
<dbReference type="EMBL" id="QSCO01000010">
    <property type="protein sequence ID" value="RGY06889.1"/>
    <property type="molecule type" value="Genomic_DNA"/>
</dbReference>
<dbReference type="PROSITE" id="PS51257">
    <property type="entry name" value="PROKAR_LIPOPROTEIN"/>
    <property type="match status" value="1"/>
</dbReference>
<dbReference type="OMA" id="HIFGELN"/>
<reference evidence="2" key="3">
    <citation type="submission" date="2023-01" db="EMBL/GenBank/DDBJ databases">
        <title>Human gut microbiome strain richness.</title>
        <authorList>
            <person name="Chen-Liaw A."/>
        </authorList>
    </citation>
    <scope>NUCLEOTIDE SEQUENCE</scope>
    <source>
        <strain evidence="2">RTP21484st1_B7_RTP21484_190118</strain>
    </source>
</reference>
<dbReference type="Proteomes" id="UP000284434">
    <property type="component" value="Unassembled WGS sequence"/>
</dbReference>
<evidence type="ECO:0000313" key="5">
    <source>
        <dbReference type="Proteomes" id="UP000283426"/>
    </source>
</evidence>
<evidence type="ECO:0000313" key="6">
    <source>
        <dbReference type="Proteomes" id="UP000284434"/>
    </source>
</evidence>
<sequence>MKILFFTLITIPFLIACSKPEYKNEHKINYKTIKNLSCQNLKATGILQLDTLKLDGKESSMEGEFFIYNDKIGFSDRTLSSILFYDNQGHYITSKLSQGRGPNEVLGIDQITPITNNRFFIMDEQWNLFLLDSCFRKINQYRINWNSQKSLKQLLKNPQPEDTGLYEVEYTKNRLRQWGENYLLFPVSSDTKYINGYEGKNTGLYYSENLTMALLSIDSGKVEKLICNYPLIYQKQKNLVNFKFSLFDTYEKRFLYSYEADSLIYCMNLGDTTITSFGIAGKDMNQNYKQYFTLNDASHNFSKDRNKFGYYHSIVIDPHHDLVFRTYRKGEHSPYDGLQVYQQNCLIADYQTPKNFTFLGYISPWFYASGPLDYDNEQMIIYRFNLNDL</sequence>
<dbReference type="Proteomes" id="UP001199750">
    <property type="component" value="Unassembled WGS sequence"/>
</dbReference>
<dbReference type="Proteomes" id="UP000283426">
    <property type="component" value="Unassembled WGS sequence"/>
</dbReference>
<organism evidence="4 6">
    <name type="scientific">Odoribacter splanchnicus</name>
    <dbReference type="NCBI Taxonomy" id="28118"/>
    <lineage>
        <taxon>Bacteria</taxon>
        <taxon>Pseudomonadati</taxon>
        <taxon>Bacteroidota</taxon>
        <taxon>Bacteroidia</taxon>
        <taxon>Bacteroidales</taxon>
        <taxon>Odoribacteraceae</taxon>
        <taxon>Odoribacter</taxon>
    </lineage>
</organism>
<evidence type="ECO:0000313" key="2">
    <source>
        <dbReference type="EMBL" id="MDB9224938.1"/>
    </source>
</evidence>
<dbReference type="EMBL" id="QRYW01000066">
    <property type="protein sequence ID" value="RGV17691.1"/>
    <property type="molecule type" value="Genomic_DNA"/>
</dbReference>
<evidence type="ECO:0000313" key="1">
    <source>
        <dbReference type="EMBL" id="MCG4959421.1"/>
    </source>
</evidence>
<evidence type="ECO:0008006" key="7">
    <source>
        <dbReference type="Google" id="ProtNLM"/>
    </source>
</evidence>
<dbReference type="RefSeq" id="WP_013613637.1">
    <property type="nucleotide sequence ID" value="NZ_JADMSC010000065.1"/>
</dbReference>
<dbReference type="Proteomes" id="UP001212263">
    <property type="component" value="Unassembled WGS sequence"/>
</dbReference>
<reference evidence="5 6" key="1">
    <citation type="submission" date="2018-08" db="EMBL/GenBank/DDBJ databases">
        <title>A genome reference for cultivated species of the human gut microbiota.</title>
        <authorList>
            <person name="Zou Y."/>
            <person name="Xue W."/>
            <person name="Luo G."/>
        </authorList>
    </citation>
    <scope>NUCLEOTIDE SEQUENCE [LARGE SCALE GENOMIC DNA]</scope>
    <source>
        <strain evidence="3 5">AF14-6AC</strain>
        <strain evidence="4 6">OF03-11</strain>
    </source>
</reference>
<protein>
    <recommendedName>
        <fullName evidence="7">6-bladed beta-propeller</fullName>
    </recommendedName>
</protein>
<dbReference type="GeneID" id="61276725"/>
<name>A0A413IC77_9BACT</name>
<evidence type="ECO:0000313" key="4">
    <source>
        <dbReference type="EMBL" id="RGY06889.1"/>
    </source>
</evidence>
<dbReference type="EMBL" id="JAQMRD010000035">
    <property type="protein sequence ID" value="MDB9224938.1"/>
    <property type="molecule type" value="Genomic_DNA"/>
</dbReference>